<dbReference type="EnsemblPlants" id="OGLUM06G14990.1">
    <property type="protein sequence ID" value="OGLUM06G14990.1"/>
    <property type="gene ID" value="OGLUM06G14990"/>
</dbReference>
<feature type="compositionally biased region" description="Polar residues" evidence="1">
    <location>
        <begin position="12"/>
        <end position="23"/>
    </location>
</feature>
<feature type="compositionally biased region" description="Basic and acidic residues" evidence="1">
    <location>
        <begin position="1"/>
        <end position="11"/>
    </location>
</feature>
<evidence type="ECO:0000313" key="3">
    <source>
        <dbReference type="Proteomes" id="UP000026961"/>
    </source>
</evidence>
<protein>
    <submittedName>
        <fullName evidence="2">Uncharacterized protein</fullName>
    </submittedName>
</protein>
<name>A0A0E0A9A8_9ORYZ</name>
<reference evidence="2" key="2">
    <citation type="submission" date="2018-05" db="EMBL/GenBank/DDBJ databases">
        <title>OgluRS3 (Oryza glumaepatula Reference Sequence Version 3).</title>
        <authorList>
            <person name="Zhang J."/>
            <person name="Kudrna D."/>
            <person name="Lee S."/>
            <person name="Talag J."/>
            <person name="Welchert J."/>
            <person name="Wing R.A."/>
        </authorList>
    </citation>
    <scope>NUCLEOTIDE SEQUENCE [LARGE SCALE GENOMIC DNA]</scope>
</reference>
<dbReference type="PANTHER" id="PTHR36323:SF1">
    <property type="entry name" value="MYOTUBULARIN-LIKE PROTEIN"/>
    <property type="match status" value="1"/>
</dbReference>
<feature type="region of interest" description="Disordered" evidence="1">
    <location>
        <begin position="1"/>
        <end position="27"/>
    </location>
</feature>
<dbReference type="AlphaFoldDB" id="A0A0E0A9A8"/>
<organism evidence="2">
    <name type="scientific">Oryza glumipatula</name>
    <dbReference type="NCBI Taxonomy" id="40148"/>
    <lineage>
        <taxon>Eukaryota</taxon>
        <taxon>Viridiplantae</taxon>
        <taxon>Streptophyta</taxon>
        <taxon>Embryophyta</taxon>
        <taxon>Tracheophyta</taxon>
        <taxon>Spermatophyta</taxon>
        <taxon>Magnoliopsida</taxon>
        <taxon>Liliopsida</taxon>
        <taxon>Poales</taxon>
        <taxon>Poaceae</taxon>
        <taxon>BOP clade</taxon>
        <taxon>Oryzoideae</taxon>
        <taxon>Oryzeae</taxon>
        <taxon>Oryzinae</taxon>
        <taxon>Oryza</taxon>
    </lineage>
</organism>
<evidence type="ECO:0000313" key="2">
    <source>
        <dbReference type="EnsemblPlants" id="OGLUM06G14990.1"/>
    </source>
</evidence>
<reference evidence="2" key="1">
    <citation type="submission" date="2015-04" db="UniProtKB">
        <authorList>
            <consortium name="EnsemblPlants"/>
        </authorList>
    </citation>
    <scope>IDENTIFICATION</scope>
</reference>
<keyword evidence="3" id="KW-1185">Reference proteome</keyword>
<dbReference type="HOGENOM" id="CLU_1306630_0_0_1"/>
<dbReference type="Gramene" id="OGLUM06G14990.1">
    <property type="protein sequence ID" value="OGLUM06G14990.1"/>
    <property type="gene ID" value="OGLUM06G14990"/>
</dbReference>
<accession>A0A0E0A9A8</accession>
<dbReference type="Proteomes" id="UP000026961">
    <property type="component" value="Chromosome 6"/>
</dbReference>
<proteinExistence type="predicted"/>
<dbReference type="STRING" id="40148.A0A0E0A9A8"/>
<sequence length="229" mass="25244">MWGVIQERKEWSSPTCSRPTSSDPAGEPEAVELPSYFKVLQEWLDFVLCLGLSTDDLSSYLLLLACSIRKNTSVVVDLTPIVKSLLRCTLVDRLISTAALHYHHSHQIKAPMPTWLIVKATPQPRDGAKKLAVAAYSALLLSPSVWQKAQDAKKSKAVGVDAALPSSPRITCMGQVKGRPRRCLGACRSDRPAVRVYGWGDQLQKQSSFYPTQGITIDKKTAKKGKQQI</sequence>
<evidence type="ECO:0000256" key="1">
    <source>
        <dbReference type="SAM" id="MobiDB-lite"/>
    </source>
</evidence>
<dbReference type="PANTHER" id="PTHR36323">
    <property type="entry name" value="MYOTUBULARIN-LIKE PROTEIN"/>
    <property type="match status" value="1"/>
</dbReference>